<sequence>MKIKTGMKLIIEYDFLKDVRKKYDNFDKPIDDDGHINTYEFVCHKIMQNLDINREVERKFCLKLVRNLGCYPLGKNEYFDPKYDRCKILHYWLYNSVKNQQISNNLITDCFVDYKGHMSSISITAKCPYNPYEENFIEPMNMIILDIFQSNINIIIDIVTTQNYTNPNLQNYICECINIYKEMYKSYCRNNNDGDEKRKLTCNTLNTFRDTYKIFLSATQNKNYNIPSIDYVEEEYTNKCLSNKLELPLNAPKYNEVYELSSLPEDIDERKGEYSPPLHLNGENHGSSVSSTVSTAVGTMAGASSILALLYKVKQNFI</sequence>
<evidence type="ECO:0000313" key="2">
    <source>
        <dbReference type="EMBL" id="KMZ83257.1"/>
    </source>
</evidence>
<proteinExistence type="predicted"/>
<protein>
    <submittedName>
        <fullName evidence="2">Uncharacterized protein</fullName>
    </submittedName>
</protein>
<dbReference type="Pfam" id="PF05795">
    <property type="entry name" value="Plasmodium_Vir"/>
    <property type="match status" value="1"/>
</dbReference>
<reference evidence="2 3" key="1">
    <citation type="submission" date="2011-08" db="EMBL/GenBank/DDBJ databases">
        <title>The Genome Sequence of Plasmodium vivax Brazil I.</title>
        <authorList>
            <consortium name="The Broad Institute Genome Sequencing Platform"/>
            <consortium name="The Broad Institute Genome Sequencing Center for Infectious Disease"/>
            <person name="Neafsey D."/>
            <person name="Carlton J."/>
            <person name="Barnwell J."/>
            <person name="Collins W."/>
            <person name="Escalante A."/>
            <person name="Mullikin J."/>
            <person name="Saul A."/>
            <person name="Guigo R."/>
            <person name="Camara F."/>
            <person name="Young S.K."/>
            <person name="Zeng Q."/>
            <person name="Gargeya S."/>
            <person name="Fitzgerald M."/>
            <person name="Haas B."/>
            <person name="Abouelleil A."/>
            <person name="Alvarado L."/>
            <person name="Arachchi H.M."/>
            <person name="Berlin A."/>
            <person name="Brown A."/>
            <person name="Chapman S.B."/>
            <person name="Chen Z."/>
            <person name="Dunbar C."/>
            <person name="Freedman E."/>
            <person name="Gearin G."/>
            <person name="Gellesch M."/>
            <person name="Goldberg J."/>
            <person name="Griggs A."/>
            <person name="Gujja S."/>
            <person name="Heiman D."/>
            <person name="Howarth C."/>
            <person name="Larson L."/>
            <person name="Lui A."/>
            <person name="MacDonald P.J.P."/>
            <person name="Montmayeur A."/>
            <person name="Murphy C."/>
            <person name="Neiman D."/>
            <person name="Pearson M."/>
            <person name="Priest M."/>
            <person name="Roberts A."/>
            <person name="Saif S."/>
            <person name="Shea T."/>
            <person name="Shenoy N."/>
            <person name="Sisk P."/>
            <person name="Stolte C."/>
            <person name="Sykes S."/>
            <person name="Wortman J."/>
            <person name="Nusbaum C."/>
            <person name="Birren B."/>
        </authorList>
    </citation>
    <scope>NUCLEOTIDE SEQUENCE [LARGE SCALE GENOMIC DNA]</scope>
    <source>
        <strain evidence="2 3">Brazil I</strain>
    </source>
</reference>
<evidence type="ECO:0000256" key="1">
    <source>
        <dbReference type="SAM" id="MobiDB-lite"/>
    </source>
</evidence>
<organism evidence="2 3">
    <name type="scientific">Plasmodium vivax (strain Brazil I)</name>
    <dbReference type="NCBI Taxonomy" id="1033975"/>
    <lineage>
        <taxon>Eukaryota</taxon>
        <taxon>Sar</taxon>
        <taxon>Alveolata</taxon>
        <taxon>Apicomplexa</taxon>
        <taxon>Aconoidasida</taxon>
        <taxon>Haemosporida</taxon>
        <taxon>Plasmodiidae</taxon>
        <taxon>Plasmodium</taxon>
        <taxon>Plasmodium (Plasmodium)</taxon>
    </lineage>
</organism>
<feature type="region of interest" description="Disordered" evidence="1">
    <location>
        <begin position="268"/>
        <end position="287"/>
    </location>
</feature>
<dbReference type="Proteomes" id="UP000053327">
    <property type="component" value="Unassembled WGS sequence"/>
</dbReference>
<dbReference type="EMBL" id="KQ234946">
    <property type="protein sequence ID" value="KMZ83257.1"/>
    <property type="molecule type" value="Genomic_DNA"/>
</dbReference>
<dbReference type="AlphaFoldDB" id="A0A0J9SMP0"/>
<dbReference type="InterPro" id="IPR008780">
    <property type="entry name" value="Plasmodium_Vir"/>
</dbReference>
<gene>
    <name evidence="2" type="ORF">PVBG_05227</name>
</gene>
<name>A0A0J9SMP0_PLAV1</name>
<accession>A0A0J9SMP0</accession>
<dbReference type="OrthoDB" id="389114at2759"/>
<evidence type="ECO:0000313" key="3">
    <source>
        <dbReference type="Proteomes" id="UP000053327"/>
    </source>
</evidence>